<dbReference type="Proteomes" id="UP001165378">
    <property type="component" value="Unassembled WGS sequence"/>
</dbReference>
<dbReference type="Gene3D" id="3.40.1580.10">
    <property type="entry name" value="SMI1/KNR4-like"/>
    <property type="match status" value="1"/>
</dbReference>
<feature type="domain" description="Knr4/Smi1-like" evidence="2">
    <location>
        <begin position="157"/>
        <end position="304"/>
    </location>
</feature>
<evidence type="ECO:0000313" key="4">
    <source>
        <dbReference type="Proteomes" id="UP001165378"/>
    </source>
</evidence>
<dbReference type="InterPro" id="IPR018958">
    <property type="entry name" value="Knr4/Smi1-like_dom"/>
</dbReference>
<dbReference type="EMBL" id="JAKFHA010000030">
    <property type="protein sequence ID" value="MCF2532130.1"/>
    <property type="molecule type" value="Genomic_DNA"/>
</dbReference>
<feature type="region of interest" description="Disordered" evidence="1">
    <location>
        <begin position="27"/>
        <end position="52"/>
    </location>
</feature>
<dbReference type="RefSeq" id="WP_235056901.1">
    <property type="nucleotide sequence ID" value="NZ_JAKFHA010000030.1"/>
</dbReference>
<comment type="caution">
    <text evidence="3">The sequence shown here is derived from an EMBL/GenBank/DDBJ whole genome shotgun (WGS) entry which is preliminary data.</text>
</comment>
<gene>
    <name evidence="3" type="ORF">LZ495_33620</name>
</gene>
<dbReference type="SMART" id="SM00860">
    <property type="entry name" value="SMI1_KNR4"/>
    <property type="match status" value="1"/>
</dbReference>
<proteinExistence type="predicted"/>
<name>A0AA41Q728_9ACTN</name>
<reference evidence="3" key="1">
    <citation type="submission" date="2022-01" db="EMBL/GenBank/DDBJ databases">
        <title>Genome-Based Taxonomic Classification of the Phylum Actinobacteria.</title>
        <authorList>
            <person name="Gao Y."/>
        </authorList>
    </citation>
    <scope>NUCLEOTIDE SEQUENCE</scope>
    <source>
        <strain evidence="3">KLBMP 8922</strain>
    </source>
</reference>
<sequence>MSSLYDLAAWEPVLRIIRANNPNRLTGPRGYVSGRISPESTSLPAEEEFRPPASEQAIEADAVGRILGLLGEVGADGISYRVTIAADGRTVMRLSNPSPAVEHGLGPYPGALVLVEGAVPEPWRRLPEPRPDAGPSSSVDLELLERTLRERVPDAIGATDAEVAAAEARLGVPLPDELKVLYQVTRARWQDLAHDDDADERMSQAVCCELFPLDELYIADPSSRPDHWQFGAKDAVVTPPDAAVQGLVGSPGWIAFADNGGGDRFAVDLTPGPRGHVGQIILIDHELSVGADLVAASLTDMIVHRRNRADRRPEADSDAMPVVAHVNSGNIRSIEAAVHDGLEVLSIGHWDGAPFHLIAAHGLPRLRTLYATPGTLADPLEVAELTGLEFLALGPDDWRLLLDASAVPKGLSAAEVIVFGQPDPGPITALANEILGLWGRPAIIDAVLEGRISAAE</sequence>
<accession>A0AA41Q728</accession>
<evidence type="ECO:0000259" key="2">
    <source>
        <dbReference type="SMART" id="SM00860"/>
    </source>
</evidence>
<keyword evidence="4" id="KW-1185">Reference proteome</keyword>
<evidence type="ECO:0000256" key="1">
    <source>
        <dbReference type="SAM" id="MobiDB-lite"/>
    </source>
</evidence>
<dbReference type="AlphaFoldDB" id="A0AA41Q728"/>
<evidence type="ECO:0000313" key="3">
    <source>
        <dbReference type="EMBL" id="MCF2532130.1"/>
    </source>
</evidence>
<dbReference type="InterPro" id="IPR037883">
    <property type="entry name" value="Knr4/Smi1-like_sf"/>
</dbReference>
<dbReference type="SUPFAM" id="SSF160631">
    <property type="entry name" value="SMI1/KNR4-like"/>
    <property type="match status" value="1"/>
</dbReference>
<organism evidence="3 4">
    <name type="scientific">Yinghuangia soli</name>
    <dbReference type="NCBI Taxonomy" id="2908204"/>
    <lineage>
        <taxon>Bacteria</taxon>
        <taxon>Bacillati</taxon>
        <taxon>Actinomycetota</taxon>
        <taxon>Actinomycetes</taxon>
        <taxon>Kitasatosporales</taxon>
        <taxon>Streptomycetaceae</taxon>
        <taxon>Yinghuangia</taxon>
    </lineage>
</organism>
<protein>
    <submittedName>
        <fullName evidence="3">SMI1/KNR4 family protein</fullName>
    </submittedName>
</protein>
<dbReference type="Pfam" id="PF09346">
    <property type="entry name" value="SMI1_KNR4"/>
    <property type="match status" value="1"/>
</dbReference>